<feature type="compositionally biased region" description="Polar residues" evidence="2">
    <location>
        <begin position="485"/>
        <end position="495"/>
    </location>
</feature>
<feature type="domain" description="FAD dependent oxidoreductase" evidence="3">
    <location>
        <begin position="40"/>
        <end position="416"/>
    </location>
</feature>
<dbReference type="InterPro" id="IPR036188">
    <property type="entry name" value="FAD/NAD-bd_sf"/>
</dbReference>
<dbReference type="PANTHER" id="PTHR13847">
    <property type="entry name" value="SARCOSINE DEHYDROGENASE-RELATED"/>
    <property type="match status" value="1"/>
</dbReference>
<gene>
    <name evidence="4" type="ORF">FSARC_10328</name>
</gene>
<feature type="compositionally biased region" description="Polar residues" evidence="2">
    <location>
        <begin position="569"/>
        <end position="581"/>
    </location>
</feature>
<organism evidence="4 5">
    <name type="scientific">Fusarium sarcochroum</name>
    <dbReference type="NCBI Taxonomy" id="1208366"/>
    <lineage>
        <taxon>Eukaryota</taxon>
        <taxon>Fungi</taxon>
        <taxon>Dikarya</taxon>
        <taxon>Ascomycota</taxon>
        <taxon>Pezizomycotina</taxon>
        <taxon>Sordariomycetes</taxon>
        <taxon>Hypocreomycetidae</taxon>
        <taxon>Hypocreales</taxon>
        <taxon>Nectriaceae</taxon>
        <taxon>Fusarium</taxon>
        <taxon>Fusarium lateritium species complex</taxon>
    </lineage>
</organism>
<name>A0A8H4TN89_9HYPO</name>
<proteinExistence type="predicted"/>
<feature type="region of interest" description="Disordered" evidence="2">
    <location>
        <begin position="476"/>
        <end position="501"/>
    </location>
</feature>
<dbReference type="PANTHER" id="PTHR13847:SF279">
    <property type="entry name" value="FAD DEPENDENT OXIDOREDUCTASE DOMAIN-CONTAINING PROTEIN-RELATED"/>
    <property type="match status" value="1"/>
</dbReference>
<keyword evidence="5" id="KW-1185">Reference proteome</keyword>
<comment type="caution">
    <text evidence="4">The sequence shown here is derived from an EMBL/GenBank/DDBJ whole genome shotgun (WGS) entry which is preliminary data.</text>
</comment>
<evidence type="ECO:0000256" key="1">
    <source>
        <dbReference type="ARBA" id="ARBA00023242"/>
    </source>
</evidence>
<dbReference type="InterPro" id="IPR006076">
    <property type="entry name" value="FAD-dep_OxRdtase"/>
</dbReference>
<accession>A0A8H4TN89</accession>
<dbReference type="AlphaFoldDB" id="A0A8H4TN89"/>
<dbReference type="Gene3D" id="3.30.9.10">
    <property type="entry name" value="D-Amino Acid Oxidase, subunit A, domain 2"/>
    <property type="match status" value="1"/>
</dbReference>
<dbReference type="SUPFAM" id="SSF51905">
    <property type="entry name" value="FAD/NAD(P)-binding domain"/>
    <property type="match status" value="1"/>
</dbReference>
<sequence length="1033" mass="115293">MTSKNTGRLPVDNPVTSFWNEEPKKLDDYRSTAELPSSADIIIIGSGLSGVATAYFLLKDYPGPNPPSIVLLEARKICNGATGRNGGHVKPDTYSDIPKFAKLFGIETAAQLAAFEASHVPAVKDLVETEGLDCDFHVTRALDVYLDATHAKKVEETYRQISREGLVNLSDVAFTPKKNAERVSGVKNAQACISYTAAHVWPSKLVHQLLEKLMDKGINIQAHTPVTSVSQSEGGAWSVNTPRGTIQAKKIIHATNAYASHILPEYEHAITPVRGICSHLESEKKEKTPHLVNTYGIRFDEVNNDYLIPRADGSIIVGGAREAFWHNKKRYYDTVNDDELVDEANSYFDDYMQRYFRGWEDSRMKTKKVWTGILGYSFDFMPHIGEVPGKSGQFIIAGFTGYGMPKILLSSKGLAKMVLDGISFEETGLPSPFKTTRQRNESESSPLEDSLRPLYTIPYILMLFVISTSFNKVKPAGRKSRSKTRSNAGDQYQSDQQEDWSVVRPEDFSNGLFSGTGSSPSDDSTASTETIQTTFQSQYQDTNEPPADISSIISALDFPLDLGFLDSGYSNTPFDQENGLNEQGPGENEDVSKPFTGYLLPFLWTSQDDSPGSPKTISAVSQTPTLGQLRPSYSATRTLMMRFDQQTCDILSINEGSNGNPWRTLISSLADQSPAVCHALSCMAAFHGSYDLPSLHSRGIEEMDESSKWLTTEREVRFIPSLAASIALVFAEGWKSPKNTNNKHLGNTRRLIVERFPTEQRLWHLSTEDSARFKYLVTAFVYVHVIAGITYRKEEHAHPLPENILTFLSPVLSGSMTEIDPLLGCATLLFPLLDRVALLVNKVRRANSNSLTIVSQAGELHEQLLQWQAPKANLLQSFGEPRYSPQHPIQTAEALRYATLLHLHQAVPEIPSLSSEELARKVLVKLASIPSTSRMTNLHIFPLLAASCELTDEEDREWAKQRWEAMILRLRVGNADTCWEVVQATWARRDEHASERRCSSTEHEPELEEDFSIRGKLHWLNVMDDQQWQVFVG</sequence>
<dbReference type="Pfam" id="PF11951">
    <property type="entry name" value="Fungal_trans_2"/>
    <property type="match status" value="1"/>
</dbReference>
<evidence type="ECO:0000259" key="3">
    <source>
        <dbReference type="Pfam" id="PF01266"/>
    </source>
</evidence>
<evidence type="ECO:0000256" key="2">
    <source>
        <dbReference type="SAM" id="MobiDB-lite"/>
    </source>
</evidence>
<reference evidence="4" key="2">
    <citation type="submission" date="2020-05" db="EMBL/GenBank/DDBJ databases">
        <authorList>
            <person name="Kim H.-S."/>
            <person name="Proctor R.H."/>
            <person name="Brown D.W."/>
        </authorList>
    </citation>
    <scope>NUCLEOTIDE SEQUENCE</scope>
    <source>
        <strain evidence="4">NRRL 20472</strain>
    </source>
</reference>
<feature type="region of interest" description="Disordered" evidence="2">
    <location>
        <begin position="569"/>
        <end position="591"/>
    </location>
</feature>
<reference evidence="4" key="1">
    <citation type="journal article" date="2020" name="BMC Genomics">
        <title>Correction to: Identification and distribution of gene clusters required for synthesis of sphingolipid metabolism inhibitors in diverse species of the filamentous fungus Fusarium.</title>
        <authorList>
            <person name="Kim H.S."/>
            <person name="Lohmar J.M."/>
            <person name="Busman M."/>
            <person name="Brown D.W."/>
            <person name="Naumann T.A."/>
            <person name="Divon H.H."/>
            <person name="Lysoe E."/>
            <person name="Uhlig S."/>
            <person name="Proctor R.H."/>
        </authorList>
    </citation>
    <scope>NUCLEOTIDE SEQUENCE</scope>
    <source>
        <strain evidence="4">NRRL 20472</strain>
    </source>
</reference>
<dbReference type="GO" id="GO:0005737">
    <property type="term" value="C:cytoplasm"/>
    <property type="evidence" value="ECO:0007669"/>
    <property type="project" value="TreeGrafter"/>
</dbReference>
<dbReference type="EMBL" id="JABEXW010000622">
    <property type="protein sequence ID" value="KAF4960897.1"/>
    <property type="molecule type" value="Genomic_DNA"/>
</dbReference>
<dbReference type="Gene3D" id="3.50.50.60">
    <property type="entry name" value="FAD/NAD(P)-binding domain"/>
    <property type="match status" value="1"/>
</dbReference>
<evidence type="ECO:0000313" key="5">
    <source>
        <dbReference type="Proteomes" id="UP000622797"/>
    </source>
</evidence>
<keyword evidence="1" id="KW-0539">Nucleus</keyword>
<dbReference type="OrthoDB" id="429143at2759"/>
<protein>
    <recommendedName>
        <fullName evidence="3">FAD dependent oxidoreductase domain-containing protein</fullName>
    </recommendedName>
</protein>
<dbReference type="InterPro" id="IPR021858">
    <property type="entry name" value="Fun_TF"/>
</dbReference>
<evidence type="ECO:0000313" key="4">
    <source>
        <dbReference type="EMBL" id="KAF4960897.1"/>
    </source>
</evidence>
<dbReference type="Pfam" id="PF01266">
    <property type="entry name" value="DAO"/>
    <property type="match status" value="1"/>
</dbReference>
<dbReference type="Proteomes" id="UP000622797">
    <property type="component" value="Unassembled WGS sequence"/>
</dbReference>